<dbReference type="Pfam" id="PF13604">
    <property type="entry name" value="AAA_30"/>
    <property type="match status" value="1"/>
</dbReference>
<reference evidence="5 6" key="1">
    <citation type="submission" date="2019-04" db="EMBL/GenBank/DDBJ databases">
        <authorList>
            <person name="Feng G."/>
            <person name="Zhu H."/>
        </authorList>
    </citation>
    <scope>NUCLEOTIDE SEQUENCE [LARGE SCALE GENOMIC DNA]</scope>
    <source>
        <strain evidence="5 6">6HR-1</strain>
    </source>
</reference>
<feature type="compositionally biased region" description="Basic and acidic residues" evidence="3">
    <location>
        <begin position="954"/>
        <end position="965"/>
    </location>
</feature>
<dbReference type="NCBIfam" id="NF041492">
    <property type="entry name" value="MobF"/>
    <property type="match status" value="1"/>
</dbReference>
<dbReference type="PANTHER" id="PTHR43788">
    <property type="entry name" value="DNA2/NAM7 HELICASE FAMILY MEMBER"/>
    <property type="match status" value="1"/>
</dbReference>
<protein>
    <submittedName>
        <fullName evidence="5">Conjugal transfer protein</fullName>
    </submittedName>
</protein>
<evidence type="ECO:0000256" key="3">
    <source>
        <dbReference type="SAM" id="MobiDB-lite"/>
    </source>
</evidence>
<evidence type="ECO:0000256" key="2">
    <source>
        <dbReference type="ARBA" id="ARBA00022840"/>
    </source>
</evidence>
<dbReference type="Gene3D" id="3.40.50.300">
    <property type="entry name" value="P-loop containing nucleotide triphosphate hydrolases"/>
    <property type="match status" value="2"/>
</dbReference>
<dbReference type="GO" id="GO:0017116">
    <property type="term" value="F:single-stranded DNA helicase activity"/>
    <property type="evidence" value="ECO:0007669"/>
    <property type="project" value="TreeGrafter"/>
</dbReference>
<dbReference type="EMBL" id="SRLB01000057">
    <property type="protein sequence ID" value="TGD92771.1"/>
    <property type="molecule type" value="Genomic_DNA"/>
</dbReference>
<dbReference type="SUPFAM" id="SSF52540">
    <property type="entry name" value="P-loop containing nucleoside triphosphate hydrolases"/>
    <property type="match status" value="1"/>
</dbReference>
<dbReference type="Proteomes" id="UP000297535">
    <property type="component" value="Unassembled WGS sequence"/>
</dbReference>
<dbReference type="OrthoDB" id="1826980at2"/>
<comment type="caution">
    <text evidence="5">The sequence shown here is derived from an EMBL/GenBank/DDBJ whole genome shotgun (WGS) entry which is preliminary data.</text>
</comment>
<dbReference type="RefSeq" id="WP_135419779.1">
    <property type="nucleotide sequence ID" value="NZ_SRLB01000057.1"/>
</dbReference>
<dbReference type="PANTHER" id="PTHR43788:SF6">
    <property type="entry name" value="DNA HELICASE B"/>
    <property type="match status" value="1"/>
</dbReference>
<dbReference type="Pfam" id="PF08751">
    <property type="entry name" value="TrwC"/>
    <property type="match status" value="1"/>
</dbReference>
<dbReference type="InterPro" id="IPR014862">
    <property type="entry name" value="TrwC"/>
</dbReference>
<dbReference type="CDD" id="cd17933">
    <property type="entry name" value="DEXSc_RecD-like"/>
    <property type="match status" value="1"/>
</dbReference>
<gene>
    <name evidence="5" type="ORF">EU555_34235</name>
</gene>
<feature type="region of interest" description="Disordered" evidence="3">
    <location>
        <begin position="941"/>
        <end position="965"/>
    </location>
</feature>
<dbReference type="GO" id="GO:0009338">
    <property type="term" value="C:exodeoxyribonuclease V complex"/>
    <property type="evidence" value="ECO:0007669"/>
    <property type="project" value="TreeGrafter"/>
</dbReference>
<dbReference type="GO" id="GO:0005524">
    <property type="term" value="F:ATP binding"/>
    <property type="evidence" value="ECO:0007669"/>
    <property type="project" value="UniProtKB-KW"/>
</dbReference>
<organism evidence="5 6">
    <name type="scientific">Methylobacterium nonmethylotrophicum</name>
    <dbReference type="NCBI Taxonomy" id="1141884"/>
    <lineage>
        <taxon>Bacteria</taxon>
        <taxon>Pseudomonadati</taxon>
        <taxon>Pseudomonadota</taxon>
        <taxon>Alphaproteobacteria</taxon>
        <taxon>Hyphomicrobiales</taxon>
        <taxon>Methylobacteriaceae</taxon>
        <taxon>Methylobacterium</taxon>
    </lineage>
</organism>
<evidence type="ECO:0000313" key="6">
    <source>
        <dbReference type="Proteomes" id="UP000297535"/>
    </source>
</evidence>
<dbReference type="AlphaFoldDB" id="A0A4Z0NDS5"/>
<feature type="domain" description="TrwC relaxase" evidence="4">
    <location>
        <begin position="14"/>
        <end position="300"/>
    </location>
</feature>
<keyword evidence="6" id="KW-1185">Reference proteome</keyword>
<sequence length="965" mass="104106">MTASLQRLRPGPEASAYYLTQAQDEARPDRREAYYQAEGNGVWWSSGGSVVRHGATIIGASFRDLCAGLDPGTGRPLVRGAGAGHHAGTDCTMTLGKSVSVLWAAGDADQRALIEQAHRAAVDAALRFVEREGLIEVRTGAGGREHRRPSDLIAATFDHYTTREGDPNLHTHCVLLNVAGNPGESSGRYKSLRHLTTDPARLFEQQRGVGAAYRAALAEQLHAQFGWRFRPAGDGQWEVAGVDERVLETFSKRSAQIRERVGSKATSAQREVAALATRRTKDQLPSGVELEVRWQRELAELGADPWKGALEAARDPEFAPQIEPEHDLGFDPPEIPGLTPVARAASRLLRHENVITRAALLQVSLEEASLHGLGIGAVEAELARLEHKGTLVRLSSATLEPSQGACWTTPGIAACEAALLRAAERPRERVWISSESVTAALEQASQLAPEQAEAVRLAAGADGVSLIEAGAGTGKTTTARTLVEAARIAGLRVVGLAPSWVAADEISRSTGIPATAIARWRHDQACGPAASTSRDAALGADSLVLIDEAGMVGTRDLEAVLSAARAAGAKVVLMGDRRQLASVAGASALRAVAEVCGRQAVLGQVRRQQVPWQRAASELMAQGETEAGLRAYAGRGCVELVSGAEAAQVRVIALWREMRARHGEDVLIVTRRNRDAAALNRLAREVLRAEGRLGPDLVEVSALDREDRRVVLPLAVGDRLRFGDTLPELGVRNGNRAEVRGVMVAADGQVRLRLKLEDGRILEEVWEQLARAPQFGSRRPPRITPALAGTAHAAQGRTSAAAVLYVGSSADARETYVGLTRHRQEAQVVVERDRLDALCRQRQADARLAPTESMLLERLFAEAGRYREKANVSDYVADRLAFVRSGVVNLQEPEIGLGIGRAIASAKALAHALRRIDLMPWRGELFPRLMAWRHHPQRVQPGLERAPTNPAFAREARARDVSPER</sequence>
<evidence type="ECO:0000313" key="5">
    <source>
        <dbReference type="EMBL" id="TGD92771.1"/>
    </source>
</evidence>
<name>A0A4Z0NDS5_9HYPH</name>
<evidence type="ECO:0000259" key="4">
    <source>
        <dbReference type="Pfam" id="PF08751"/>
    </source>
</evidence>
<dbReference type="Gene3D" id="2.30.30.940">
    <property type="match status" value="1"/>
</dbReference>
<dbReference type="GO" id="GO:0006310">
    <property type="term" value="P:DNA recombination"/>
    <property type="evidence" value="ECO:0007669"/>
    <property type="project" value="TreeGrafter"/>
</dbReference>
<dbReference type="InterPro" id="IPR027417">
    <property type="entry name" value="P-loop_NTPase"/>
</dbReference>
<dbReference type="InterPro" id="IPR050534">
    <property type="entry name" value="Coronavir_polyprotein_1ab"/>
</dbReference>
<evidence type="ECO:0000256" key="1">
    <source>
        <dbReference type="ARBA" id="ARBA00022741"/>
    </source>
</evidence>
<dbReference type="SUPFAM" id="SSF55464">
    <property type="entry name" value="Origin of replication-binding domain, RBD-like"/>
    <property type="match status" value="1"/>
</dbReference>
<keyword evidence="2" id="KW-0067">ATP-binding</keyword>
<accession>A0A4Z0NDS5</accession>
<proteinExistence type="predicted"/>
<keyword evidence="1" id="KW-0547">Nucleotide-binding</keyword>